<name>A0A2P5HIN8_DIAHE</name>
<dbReference type="EMBL" id="MAVT02001799">
    <property type="protein sequence ID" value="POS70111.1"/>
    <property type="molecule type" value="Genomic_DNA"/>
</dbReference>
<dbReference type="AlphaFoldDB" id="A0A2P5HIN8"/>
<keyword evidence="1" id="KW-0812">Transmembrane</keyword>
<gene>
    <name evidence="2" type="ORF">DHEL01_v211495</name>
</gene>
<evidence type="ECO:0000313" key="2">
    <source>
        <dbReference type="EMBL" id="POS70111.1"/>
    </source>
</evidence>
<accession>A0A2P5HIN8</accession>
<keyword evidence="3" id="KW-1185">Reference proteome</keyword>
<feature type="transmembrane region" description="Helical" evidence="1">
    <location>
        <begin position="95"/>
        <end position="117"/>
    </location>
</feature>
<organism evidence="2 3">
    <name type="scientific">Diaporthe helianthi</name>
    <dbReference type="NCBI Taxonomy" id="158607"/>
    <lineage>
        <taxon>Eukaryota</taxon>
        <taxon>Fungi</taxon>
        <taxon>Dikarya</taxon>
        <taxon>Ascomycota</taxon>
        <taxon>Pezizomycotina</taxon>
        <taxon>Sordariomycetes</taxon>
        <taxon>Sordariomycetidae</taxon>
        <taxon>Diaporthales</taxon>
        <taxon>Diaporthaceae</taxon>
        <taxon>Diaporthe</taxon>
    </lineage>
</organism>
<dbReference type="InParanoid" id="A0A2P5HIN8"/>
<dbReference type="Proteomes" id="UP000094444">
    <property type="component" value="Unassembled WGS sequence"/>
</dbReference>
<feature type="transmembrane region" description="Helical" evidence="1">
    <location>
        <begin position="54"/>
        <end position="74"/>
    </location>
</feature>
<dbReference type="OrthoDB" id="4482604at2759"/>
<comment type="caution">
    <text evidence="2">The sequence shown here is derived from an EMBL/GenBank/DDBJ whole genome shotgun (WGS) entry which is preliminary data.</text>
</comment>
<feature type="transmembrane region" description="Helical" evidence="1">
    <location>
        <begin position="129"/>
        <end position="148"/>
    </location>
</feature>
<reference evidence="2" key="1">
    <citation type="submission" date="2017-09" db="EMBL/GenBank/DDBJ databases">
        <title>Polyketide synthases of a Diaporthe helianthi virulent isolate.</title>
        <authorList>
            <person name="Baroncelli R."/>
        </authorList>
    </citation>
    <scope>NUCLEOTIDE SEQUENCE [LARGE SCALE GENOMIC DNA]</scope>
    <source>
        <strain evidence="2">7/96</strain>
    </source>
</reference>
<keyword evidence="1" id="KW-0472">Membrane</keyword>
<proteinExistence type="predicted"/>
<dbReference type="Pfam" id="PF10067">
    <property type="entry name" value="DUF2306"/>
    <property type="match status" value="1"/>
</dbReference>
<protein>
    <submittedName>
        <fullName evidence="2">Uncharacterized protein</fullName>
    </submittedName>
</protein>
<dbReference type="InterPro" id="IPR018750">
    <property type="entry name" value="DUF2306_membrane"/>
</dbReference>
<sequence>MLNTSLTHRNGLAAATQELKHADMPTDKSTLINSPASEQRLKSAKYLNRRGPSFQWWLMAIPAFMTSTYALLFLTTDMNLFDPAVKAKIASTIDGVAHISASLVALGVGPFQFLPIFQQKYPAIHRAMGWGYFAAISIGATAALVVTYRDMPYTRQWGRLGCFVESLLWLETLRRSFVAISRHHDVKAHRRWMMRNYAITYGAVTLRWELPFLLKLNYLSLSAGIALSAWISWVPQFIAGCEVFTLLEDDDYRLTLELPLGQDDIKFYTDGDPEISNLNFHVGQILVVDNYEGRRLGVEDSEEIERDGKEPPVKSLTALSDAANMEADAILPGPNHGWLIHRQDCLLALEYI</sequence>
<evidence type="ECO:0000313" key="3">
    <source>
        <dbReference type="Proteomes" id="UP000094444"/>
    </source>
</evidence>
<keyword evidence="1" id="KW-1133">Transmembrane helix</keyword>
<evidence type="ECO:0000256" key="1">
    <source>
        <dbReference type="SAM" id="Phobius"/>
    </source>
</evidence>